<reference evidence="1 2" key="1">
    <citation type="submission" date="2015-01" db="EMBL/GenBank/DDBJ databases">
        <title>Evolution of Trichinella species and genotypes.</title>
        <authorList>
            <person name="Korhonen P.K."/>
            <person name="Edoardo P."/>
            <person name="Giuseppe L.R."/>
            <person name="Gasser R.B."/>
        </authorList>
    </citation>
    <scope>NUCLEOTIDE SEQUENCE [LARGE SCALE GENOMIC DNA]</scope>
    <source>
        <strain evidence="1">ISS1029</strain>
    </source>
</reference>
<evidence type="ECO:0000313" key="1">
    <source>
        <dbReference type="EMBL" id="KRY94746.1"/>
    </source>
</evidence>
<dbReference type="EMBL" id="JYDP01004613">
    <property type="protein sequence ID" value="KRY94746.1"/>
    <property type="molecule type" value="Genomic_DNA"/>
</dbReference>
<dbReference type="AlphaFoldDB" id="A0A0V1G8Y0"/>
<keyword evidence="2" id="KW-1185">Reference proteome</keyword>
<organism evidence="1 2">
    <name type="scientific">Trichinella zimbabwensis</name>
    <dbReference type="NCBI Taxonomy" id="268475"/>
    <lineage>
        <taxon>Eukaryota</taxon>
        <taxon>Metazoa</taxon>
        <taxon>Ecdysozoa</taxon>
        <taxon>Nematoda</taxon>
        <taxon>Enoplea</taxon>
        <taxon>Dorylaimia</taxon>
        <taxon>Trichinellida</taxon>
        <taxon>Trichinellidae</taxon>
        <taxon>Trichinella</taxon>
    </lineage>
</organism>
<proteinExistence type="predicted"/>
<protein>
    <submittedName>
        <fullName evidence="1">Uncharacterized protein</fullName>
    </submittedName>
</protein>
<name>A0A0V1G8Y0_9BILA</name>
<comment type="caution">
    <text evidence="1">The sequence shown here is derived from an EMBL/GenBank/DDBJ whole genome shotgun (WGS) entry which is preliminary data.</text>
</comment>
<gene>
    <name evidence="1" type="ORF">T11_11997</name>
</gene>
<dbReference type="Proteomes" id="UP000055024">
    <property type="component" value="Unassembled WGS sequence"/>
</dbReference>
<accession>A0A0V1G8Y0</accession>
<sequence length="48" mass="5509">MLQDYHYYSVHYFADIHRESICLANACDLAKKLNLAATGKPTTTRKHV</sequence>
<evidence type="ECO:0000313" key="2">
    <source>
        <dbReference type="Proteomes" id="UP000055024"/>
    </source>
</evidence>